<organism evidence="2 3">
    <name type="scientific">Poseidonibacter ostreae</name>
    <dbReference type="NCBI Taxonomy" id="2654171"/>
    <lineage>
        <taxon>Bacteria</taxon>
        <taxon>Pseudomonadati</taxon>
        <taxon>Campylobacterota</taxon>
        <taxon>Epsilonproteobacteria</taxon>
        <taxon>Campylobacterales</taxon>
        <taxon>Arcobacteraceae</taxon>
        <taxon>Poseidonibacter</taxon>
    </lineage>
</organism>
<name>A0A6L4WWU4_9BACT</name>
<proteinExistence type="predicted"/>
<feature type="transmembrane region" description="Helical" evidence="1">
    <location>
        <begin position="58"/>
        <end position="83"/>
    </location>
</feature>
<sequence>MKAHVTSVTSLFPTLIGILLMLFTVTCIFIIPFVSYLLSYRYFAEKDSAKNDSDVATITVAKASGMAIVGFVGGLVLFSLVTISGMGLDKVLSGSGDGIGKVVLSLLLLKY</sequence>
<evidence type="ECO:0000313" key="2">
    <source>
        <dbReference type="EMBL" id="KAB7891315.1"/>
    </source>
</evidence>
<evidence type="ECO:0000313" key="3">
    <source>
        <dbReference type="Proteomes" id="UP000472839"/>
    </source>
</evidence>
<keyword evidence="1" id="KW-1133">Transmembrane helix</keyword>
<dbReference type="EMBL" id="WFKK01000001">
    <property type="protein sequence ID" value="KAB7891315.1"/>
    <property type="molecule type" value="Genomic_DNA"/>
</dbReference>
<comment type="caution">
    <text evidence="2">The sequence shown here is derived from an EMBL/GenBank/DDBJ whole genome shotgun (WGS) entry which is preliminary data.</text>
</comment>
<keyword evidence="1" id="KW-0812">Transmembrane</keyword>
<dbReference type="Proteomes" id="UP000472839">
    <property type="component" value="Unassembled WGS sequence"/>
</dbReference>
<protein>
    <submittedName>
        <fullName evidence="2">Uncharacterized protein</fullName>
    </submittedName>
</protein>
<gene>
    <name evidence="2" type="ORF">GBG19_00330</name>
</gene>
<accession>A0A6L4WWU4</accession>
<keyword evidence="1" id="KW-0472">Membrane</keyword>
<feature type="transmembrane region" description="Helical" evidence="1">
    <location>
        <begin position="12"/>
        <end position="38"/>
    </location>
</feature>
<reference evidence="2 3" key="1">
    <citation type="submission" date="2019-10" db="EMBL/GenBank/DDBJ databases">
        <title>Poseidonibacter ostreae sp. nov., isolated from the gut of the Ostrea denselamellosa.</title>
        <authorList>
            <person name="Choi A."/>
        </authorList>
    </citation>
    <scope>NUCLEOTIDE SEQUENCE [LARGE SCALE GENOMIC DNA]</scope>
    <source>
        <strain evidence="2 3">SJOD-M-33</strain>
    </source>
</reference>
<evidence type="ECO:0000256" key="1">
    <source>
        <dbReference type="SAM" id="Phobius"/>
    </source>
</evidence>
<dbReference type="RefSeq" id="WP_152279417.1">
    <property type="nucleotide sequence ID" value="NZ_WFKK01000001.1"/>
</dbReference>
<dbReference type="AlphaFoldDB" id="A0A6L4WWU4"/>